<dbReference type="AlphaFoldDB" id="A0A225WLW7"/>
<reference evidence="2" key="1">
    <citation type="submission" date="2017-03" db="EMBL/GenBank/DDBJ databases">
        <title>Phytopthora megakarya and P. palmivora, two closely related causual agents of cacao black pod achieved similar genome size and gene model numbers by different mechanisms.</title>
        <authorList>
            <person name="Ali S."/>
            <person name="Shao J."/>
            <person name="Larry D.J."/>
            <person name="Kronmiller B."/>
            <person name="Shen D."/>
            <person name="Strem M.D."/>
            <person name="Melnick R.L."/>
            <person name="Guiltinan M.J."/>
            <person name="Tyler B.M."/>
            <person name="Meinhardt L.W."/>
            <person name="Bailey B.A."/>
        </authorList>
    </citation>
    <scope>NUCLEOTIDE SEQUENCE [LARGE SCALE GENOMIC DNA]</scope>
    <source>
        <strain evidence="2">zdho120</strain>
    </source>
</reference>
<organism evidence="1 2">
    <name type="scientific">Phytophthora megakarya</name>
    <dbReference type="NCBI Taxonomy" id="4795"/>
    <lineage>
        <taxon>Eukaryota</taxon>
        <taxon>Sar</taxon>
        <taxon>Stramenopiles</taxon>
        <taxon>Oomycota</taxon>
        <taxon>Peronosporomycetes</taxon>
        <taxon>Peronosporales</taxon>
        <taxon>Peronosporaceae</taxon>
        <taxon>Phytophthora</taxon>
    </lineage>
</organism>
<dbReference type="EMBL" id="NBNE01000655">
    <property type="protein sequence ID" value="OWZ18017.1"/>
    <property type="molecule type" value="Genomic_DNA"/>
</dbReference>
<name>A0A225WLW7_9STRA</name>
<dbReference type="OrthoDB" id="51779at2759"/>
<proteinExistence type="predicted"/>
<gene>
    <name evidence="1" type="ORF">PHMEG_0007965</name>
</gene>
<dbReference type="STRING" id="4795.A0A225WLW7"/>
<protein>
    <submittedName>
        <fullName evidence="1">Uncharacterized protein</fullName>
    </submittedName>
</protein>
<comment type="caution">
    <text evidence="1">The sequence shown here is derived from an EMBL/GenBank/DDBJ whole genome shotgun (WGS) entry which is preliminary data.</text>
</comment>
<accession>A0A225WLW7</accession>
<dbReference type="Proteomes" id="UP000198211">
    <property type="component" value="Unassembled WGS sequence"/>
</dbReference>
<keyword evidence="2" id="KW-1185">Reference proteome</keyword>
<sequence length="663" mass="74908">MGESSQRSNRRGFRQAPVRSRCSQRIQHCLSSSDALAIKRAVTADQTRLYMKFHLNPPRLSAMPTEDGIVLFVAWNHRKPQTQRGRPPNHKSSRLHAAAIRRHTRKGQRDGRYLVVDELVLTLWPELFISPVGVVGKGDDDTRMINDYSFRNGDSVNKFTDRTAFLSITYNPRWHLHDAYTIYAHDIQMQRRRLRGISARTGYAVIDLSSGFSWYGSPAFYSLAETLINDLYECTSVVGEEDTNHGRFHGNCRHRATSRHCQDSRTAAINDKKFTPPPEATQQGTRFNLGLIWDTATGSVSIPNDKLEKAKQQVASLISSSRATNVCVAFTRFLSAHTRCVNHQVGSQALRADVIEDLRWFQTVLANKSRFDGIPVAQFACETSSSVHIYMDASGTGLCIIEPQRREFIRVQYSSDELEELHSVQFVQHYVGGDIGHLQCLTTRRMCTSTSTTPAPWRGPPIGQTVQHYNRLLSFVEFEHNLAFTAEHIPGRLNVMQTRARARGPRRIRSGVEVPPPFDDLLNVGERLCAEQLSHGLLQPSTVLTGFNREIFQVHVLVAVVEQGRLVELSKTGLFRYLTLEVWREQYRSWQSVPNDTVERYVDVDLSRSPLLRVLLQGIKRLSDPPQEENARDVRIPFGVLSILIAHENGYSGAACLSGISSC</sequence>
<evidence type="ECO:0000313" key="1">
    <source>
        <dbReference type="EMBL" id="OWZ18017.1"/>
    </source>
</evidence>
<evidence type="ECO:0000313" key="2">
    <source>
        <dbReference type="Proteomes" id="UP000198211"/>
    </source>
</evidence>